<evidence type="ECO:0000256" key="5">
    <source>
        <dbReference type="PROSITE-ProRule" id="PRU10137"/>
    </source>
</evidence>
<comment type="caution">
    <text evidence="7">The sequence shown here is derived from an EMBL/GenBank/DDBJ whole genome shotgun (WGS) entry which is preliminary data.</text>
</comment>
<keyword evidence="2" id="KW-0238">DNA-binding</keyword>
<keyword evidence="1" id="KW-0229">DNA integration</keyword>
<feature type="active site" description="O-(5'-phospho-DNA)-serine intermediate" evidence="4 5">
    <location>
        <position position="9"/>
    </location>
</feature>
<dbReference type="CDD" id="cd03768">
    <property type="entry name" value="SR_ResInv"/>
    <property type="match status" value="1"/>
</dbReference>
<dbReference type="PROSITE" id="PS00397">
    <property type="entry name" value="RECOMBINASES_1"/>
    <property type="match status" value="1"/>
</dbReference>
<gene>
    <name evidence="7" type="primary">hin</name>
    <name evidence="7" type="ORF">ERS739220_01047</name>
</gene>
<evidence type="ECO:0000256" key="1">
    <source>
        <dbReference type="ARBA" id="ARBA00022908"/>
    </source>
</evidence>
<dbReference type="InterPro" id="IPR050639">
    <property type="entry name" value="SSR_resolvase"/>
</dbReference>
<name>A0A9W5ASP3_CAMHY</name>
<dbReference type="Gene3D" id="3.40.50.1390">
    <property type="entry name" value="Resolvase, N-terminal catalytic domain"/>
    <property type="match status" value="1"/>
</dbReference>
<dbReference type="InterPro" id="IPR036162">
    <property type="entry name" value="Resolvase-like_N_sf"/>
</dbReference>
<evidence type="ECO:0000256" key="4">
    <source>
        <dbReference type="PIRSR" id="PIRSR606118-50"/>
    </source>
</evidence>
<dbReference type="PANTHER" id="PTHR30461:SF19">
    <property type="entry name" value="SITE-SPECIFIC RECOMBINASE RESOLVASE FAMILY"/>
    <property type="match status" value="1"/>
</dbReference>
<dbReference type="PANTHER" id="PTHR30461">
    <property type="entry name" value="DNA-INVERTASE FROM LAMBDOID PROPHAGE"/>
    <property type="match status" value="1"/>
</dbReference>
<evidence type="ECO:0000313" key="7">
    <source>
        <dbReference type="EMBL" id="CUU79187.1"/>
    </source>
</evidence>
<evidence type="ECO:0000256" key="3">
    <source>
        <dbReference type="ARBA" id="ARBA00023172"/>
    </source>
</evidence>
<dbReference type="GO" id="GO:0015074">
    <property type="term" value="P:DNA integration"/>
    <property type="evidence" value="ECO:0007669"/>
    <property type="project" value="UniProtKB-KW"/>
</dbReference>
<evidence type="ECO:0000313" key="8">
    <source>
        <dbReference type="Proteomes" id="UP000052257"/>
    </source>
</evidence>
<dbReference type="InterPro" id="IPR006119">
    <property type="entry name" value="Resolv_N"/>
</dbReference>
<protein>
    <submittedName>
        <fullName evidence="7">Site-specific recombinase/resolvase</fullName>
    </submittedName>
</protein>
<proteinExistence type="predicted"/>
<sequence>MVLSYIRVSTNKQDGDVQKLQILEYCNKNKLVVDEFMEVEISSKKSEEERKIKLLHEKLKKDDTLIVVELSRLGRDMLGVTNLVIDLLQKGIFIIFIRQPYLSTNGVPSTMKKYLFATFGYFAETERDFISDRTKAGLAKAREKGIKLGRPFGSKSSMYDEDYDEIIRLLEKDLSLSSIWKFLNRKGSFENFYQYCKRRKLLKKK</sequence>
<dbReference type="GO" id="GO:0000150">
    <property type="term" value="F:DNA strand exchange activity"/>
    <property type="evidence" value="ECO:0007669"/>
    <property type="project" value="InterPro"/>
</dbReference>
<dbReference type="Proteomes" id="UP000052257">
    <property type="component" value="Unassembled WGS sequence"/>
</dbReference>
<dbReference type="Pfam" id="PF00239">
    <property type="entry name" value="Resolvase"/>
    <property type="match status" value="1"/>
</dbReference>
<dbReference type="AlphaFoldDB" id="A0A9W5ASP3"/>
<dbReference type="InterPro" id="IPR006118">
    <property type="entry name" value="Recombinase_CS"/>
</dbReference>
<dbReference type="SUPFAM" id="SSF53041">
    <property type="entry name" value="Resolvase-like"/>
    <property type="match status" value="1"/>
</dbReference>
<dbReference type="PROSITE" id="PS51736">
    <property type="entry name" value="RECOMBINASES_3"/>
    <property type="match status" value="1"/>
</dbReference>
<dbReference type="SMART" id="SM00857">
    <property type="entry name" value="Resolvase"/>
    <property type="match status" value="1"/>
</dbReference>
<reference evidence="7 8" key="1">
    <citation type="submission" date="2015-11" db="EMBL/GenBank/DDBJ databases">
        <authorList>
            <consortium name="Pathogen Informatics"/>
        </authorList>
    </citation>
    <scope>NUCLEOTIDE SEQUENCE [LARGE SCALE GENOMIC DNA]</scope>
    <source>
        <strain evidence="7 8">006A-0191</strain>
    </source>
</reference>
<dbReference type="EMBL" id="FAUW01000002">
    <property type="protein sequence ID" value="CUU79187.1"/>
    <property type="molecule type" value="Genomic_DNA"/>
</dbReference>
<evidence type="ECO:0000256" key="2">
    <source>
        <dbReference type="ARBA" id="ARBA00023125"/>
    </source>
</evidence>
<accession>A0A9W5ASP3</accession>
<keyword evidence="3" id="KW-0233">DNA recombination</keyword>
<evidence type="ECO:0000259" key="6">
    <source>
        <dbReference type="PROSITE" id="PS51736"/>
    </source>
</evidence>
<dbReference type="GO" id="GO:0003677">
    <property type="term" value="F:DNA binding"/>
    <property type="evidence" value="ECO:0007669"/>
    <property type="project" value="UniProtKB-KW"/>
</dbReference>
<feature type="domain" description="Resolvase/invertase-type recombinase catalytic" evidence="6">
    <location>
        <begin position="1"/>
        <end position="145"/>
    </location>
</feature>
<organism evidence="7 8">
    <name type="scientific">Campylobacter hyointestinalis subsp. hyointestinalis</name>
    <dbReference type="NCBI Taxonomy" id="91352"/>
    <lineage>
        <taxon>Bacteria</taxon>
        <taxon>Pseudomonadati</taxon>
        <taxon>Campylobacterota</taxon>
        <taxon>Epsilonproteobacteria</taxon>
        <taxon>Campylobacterales</taxon>
        <taxon>Campylobacteraceae</taxon>
        <taxon>Campylobacter</taxon>
    </lineage>
</organism>
<dbReference type="RefSeq" id="WP_059431082.1">
    <property type="nucleotide sequence ID" value="NZ_FAUW01000002.1"/>
</dbReference>